<gene>
    <name evidence="1" type="ORF">JCM19314_3446</name>
</gene>
<evidence type="ECO:0000313" key="1">
    <source>
        <dbReference type="EMBL" id="GAK99401.1"/>
    </source>
</evidence>
<dbReference type="Gene3D" id="2.60.40.1730">
    <property type="entry name" value="tricorn interacting facor f3 domain"/>
    <property type="match status" value="1"/>
</dbReference>
<accession>A0A090QVD9</accession>
<dbReference type="Proteomes" id="UP000029226">
    <property type="component" value="Unassembled WGS sequence"/>
</dbReference>
<keyword evidence="1" id="KW-0645">Protease</keyword>
<protein>
    <submittedName>
        <fullName evidence="1">Aminopeptidase</fullName>
    </submittedName>
</protein>
<dbReference type="GO" id="GO:0004177">
    <property type="term" value="F:aminopeptidase activity"/>
    <property type="evidence" value="ECO:0007669"/>
    <property type="project" value="UniProtKB-KW"/>
</dbReference>
<organism evidence="1 2">
    <name type="scientific">Nonlabens ulvanivorans</name>
    <name type="common">Persicivirga ulvanivorans</name>
    <dbReference type="NCBI Taxonomy" id="906888"/>
    <lineage>
        <taxon>Bacteria</taxon>
        <taxon>Pseudomonadati</taxon>
        <taxon>Bacteroidota</taxon>
        <taxon>Flavobacteriia</taxon>
        <taxon>Flavobacteriales</taxon>
        <taxon>Flavobacteriaceae</taxon>
        <taxon>Nonlabens</taxon>
    </lineage>
</organism>
<dbReference type="SUPFAM" id="SSF63737">
    <property type="entry name" value="Leukotriene A4 hydrolase N-terminal domain"/>
    <property type="match status" value="1"/>
</dbReference>
<name>A0A090QVD9_NONUL</name>
<dbReference type="EMBL" id="BBMM01000002">
    <property type="protein sequence ID" value="GAK99401.1"/>
    <property type="molecule type" value="Genomic_DNA"/>
</dbReference>
<sequence length="160" mass="18344">MKNTFFLILVTLFILTSCQENKESLQKLPNYLEESHSYAQPNDAVITHLDLDINVDFETQVISGTATYDIVNYGSEQIILDSKFLEIESVTQNGEQTDFELGGDFDESLGQPLTVAIKEYTKKLPSPTLLRQKQKPYNGLLLNKQQIKQILFYSLKDKRF</sequence>
<dbReference type="InterPro" id="IPR042097">
    <property type="entry name" value="Aminopeptidase_N-like_N_sf"/>
</dbReference>
<dbReference type="AlphaFoldDB" id="A0A090QVD9"/>
<dbReference type="PROSITE" id="PS51257">
    <property type="entry name" value="PROKAR_LIPOPROTEIN"/>
    <property type="match status" value="1"/>
</dbReference>
<proteinExistence type="predicted"/>
<comment type="caution">
    <text evidence="1">The sequence shown here is derived from an EMBL/GenBank/DDBJ whole genome shotgun (WGS) entry which is preliminary data.</text>
</comment>
<reference evidence="1 2" key="1">
    <citation type="journal article" date="2014" name="Genome Announc.">
        <title>Draft Genome Sequences of Marine Flavobacterium Nonlabens Strains NR17, NR24, NR27, NR32, NR33, and Ara13.</title>
        <authorList>
            <person name="Nakanishi M."/>
            <person name="Meirelles P."/>
            <person name="Suzuki R."/>
            <person name="Takatani N."/>
            <person name="Mino S."/>
            <person name="Suda W."/>
            <person name="Oshima K."/>
            <person name="Hattori M."/>
            <person name="Ohkuma M."/>
            <person name="Hosokawa M."/>
            <person name="Miyashita K."/>
            <person name="Thompson F.L."/>
            <person name="Niwa A."/>
            <person name="Sawabe T."/>
            <person name="Sawabe T."/>
        </authorList>
    </citation>
    <scope>NUCLEOTIDE SEQUENCE [LARGE SCALE GENOMIC DNA]</scope>
    <source>
        <strain evidence="2">JCM19314</strain>
    </source>
</reference>
<keyword evidence="1" id="KW-0378">Hydrolase</keyword>
<keyword evidence="1" id="KW-0031">Aminopeptidase</keyword>
<evidence type="ECO:0000313" key="2">
    <source>
        <dbReference type="Proteomes" id="UP000029226"/>
    </source>
</evidence>